<dbReference type="Proteomes" id="UP000015103">
    <property type="component" value="Unassembled WGS sequence"/>
</dbReference>
<protein>
    <submittedName>
        <fullName evidence="1">Uncharacterized protein</fullName>
    </submittedName>
</protein>
<keyword evidence="2" id="KW-1185">Reference proteome</keyword>
<dbReference type="VEuPathDB" id="VectorBase:RPRC010086"/>
<organism evidence="1 2">
    <name type="scientific">Rhodnius prolixus</name>
    <name type="common">Triatomid bug</name>
    <dbReference type="NCBI Taxonomy" id="13249"/>
    <lineage>
        <taxon>Eukaryota</taxon>
        <taxon>Metazoa</taxon>
        <taxon>Ecdysozoa</taxon>
        <taxon>Arthropoda</taxon>
        <taxon>Hexapoda</taxon>
        <taxon>Insecta</taxon>
        <taxon>Pterygota</taxon>
        <taxon>Neoptera</taxon>
        <taxon>Paraneoptera</taxon>
        <taxon>Hemiptera</taxon>
        <taxon>Heteroptera</taxon>
        <taxon>Panheteroptera</taxon>
        <taxon>Cimicomorpha</taxon>
        <taxon>Reduviidae</taxon>
        <taxon>Triatominae</taxon>
        <taxon>Rhodnius</taxon>
    </lineage>
</organism>
<sequence length="161" mass="18954">MIAEIVITRNTLWYETLKNLCTRFDIPFRKLNNNSVIAWEGKLNAIMSKLGIEEMITAQSKARNGIHHKVYPKLTYYPDYFSNRQFGDIELILKARTETLCLNYRPFKPDTSHLCTLCNLNQVEDIVHFVSVYPILTPYRLKYFNKKNLTENDLQLTVFIN</sequence>
<name>T1I1B6_RHOPR</name>
<dbReference type="AlphaFoldDB" id="T1I1B6"/>
<proteinExistence type="predicted"/>
<dbReference type="HOGENOM" id="CLU_1645831_0_0_1"/>
<evidence type="ECO:0000313" key="2">
    <source>
        <dbReference type="Proteomes" id="UP000015103"/>
    </source>
</evidence>
<evidence type="ECO:0000313" key="1">
    <source>
        <dbReference type="EnsemblMetazoa" id="RPRC010086-PA"/>
    </source>
</evidence>
<accession>T1I1B6</accession>
<dbReference type="EMBL" id="ACPB03016548">
    <property type="status" value="NOT_ANNOTATED_CDS"/>
    <property type="molecule type" value="Genomic_DNA"/>
</dbReference>
<dbReference type="InParanoid" id="T1I1B6"/>
<dbReference type="EnsemblMetazoa" id="RPRC010086-RA">
    <property type="protein sequence ID" value="RPRC010086-PA"/>
    <property type="gene ID" value="RPRC010086"/>
</dbReference>
<reference evidence="1" key="1">
    <citation type="submission" date="2015-05" db="UniProtKB">
        <authorList>
            <consortium name="EnsemblMetazoa"/>
        </authorList>
    </citation>
    <scope>IDENTIFICATION</scope>
</reference>